<feature type="domain" description="Glycosyltransferase 2-like" evidence="2">
    <location>
        <begin position="19"/>
        <end position="141"/>
    </location>
</feature>
<dbReference type="RefSeq" id="WP_252853468.1">
    <property type="nucleotide sequence ID" value="NZ_JAMXLR010000055.1"/>
</dbReference>
<evidence type="ECO:0000313" key="3">
    <source>
        <dbReference type="EMBL" id="MCO6045353.1"/>
    </source>
</evidence>
<dbReference type="SUPFAM" id="SSF53448">
    <property type="entry name" value="Nucleotide-diphospho-sugar transferases"/>
    <property type="match status" value="1"/>
</dbReference>
<gene>
    <name evidence="3" type="ORF">NG895_15685</name>
</gene>
<dbReference type="PANTHER" id="PTHR43646">
    <property type="entry name" value="GLYCOSYLTRANSFERASE"/>
    <property type="match status" value="1"/>
</dbReference>
<dbReference type="GO" id="GO:0016757">
    <property type="term" value="F:glycosyltransferase activity"/>
    <property type="evidence" value="ECO:0007669"/>
    <property type="project" value="UniProtKB-KW"/>
</dbReference>
<dbReference type="Pfam" id="PF00535">
    <property type="entry name" value="Glycos_transf_2"/>
    <property type="match status" value="1"/>
</dbReference>
<evidence type="ECO:0000256" key="1">
    <source>
        <dbReference type="SAM" id="Phobius"/>
    </source>
</evidence>
<dbReference type="EMBL" id="JAMXLR010000055">
    <property type="protein sequence ID" value="MCO6045353.1"/>
    <property type="molecule type" value="Genomic_DNA"/>
</dbReference>
<dbReference type="InterPro" id="IPR029044">
    <property type="entry name" value="Nucleotide-diphossugar_trans"/>
</dbReference>
<dbReference type="AlphaFoldDB" id="A0A9X2FBZ3"/>
<dbReference type="Proteomes" id="UP001155241">
    <property type="component" value="Unassembled WGS sequence"/>
</dbReference>
<feature type="transmembrane region" description="Helical" evidence="1">
    <location>
        <begin position="247"/>
        <end position="278"/>
    </location>
</feature>
<dbReference type="Gene3D" id="3.90.550.10">
    <property type="entry name" value="Spore Coat Polysaccharide Biosynthesis Protein SpsA, Chain A"/>
    <property type="match status" value="1"/>
</dbReference>
<keyword evidence="4" id="KW-1185">Reference proteome</keyword>
<organism evidence="3 4">
    <name type="scientific">Aeoliella straminimaris</name>
    <dbReference type="NCBI Taxonomy" id="2954799"/>
    <lineage>
        <taxon>Bacteria</taxon>
        <taxon>Pseudomonadati</taxon>
        <taxon>Planctomycetota</taxon>
        <taxon>Planctomycetia</taxon>
        <taxon>Pirellulales</taxon>
        <taxon>Lacipirellulaceae</taxon>
        <taxon>Aeoliella</taxon>
    </lineage>
</organism>
<keyword evidence="3" id="KW-0808">Transferase</keyword>
<keyword evidence="1" id="KW-1133">Transmembrane helix</keyword>
<protein>
    <submittedName>
        <fullName evidence="3">Glycosyltransferase</fullName>
        <ecNumber evidence="3">2.4.-.-</ecNumber>
    </submittedName>
</protein>
<accession>A0A9X2FBZ3</accession>
<evidence type="ECO:0000313" key="4">
    <source>
        <dbReference type="Proteomes" id="UP001155241"/>
    </source>
</evidence>
<name>A0A9X2FBZ3_9BACT</name>
<feature type="transmembrane region" description="Helical" evidence="1">
    <location>
        <begin position="298"/>
        <end position="320"/>
    </location>
</feature>
<dbReference type="PANTHER" id="PTHR43646:SF6">
    <property type="entry name" value="PRE-MYCOFACTOCIN GLYCOSYLTRANSFERASE"/>
    <property type="match status" value="1"/>
</dbReference>
<comment type="caution">
    <text evidence="3">The sequence shown here is derived from an EMBL/GenBank/DDBJ whole genome shotgun (WGS) entry which is preliminary data.</text>
</comment>
<keyword evidence="3" id="KW-0328">Glycosyltransferase</keyword>
<sequence>MSTNTEVRFKVGGVAIGRNEGERLRACLGSLVRDLDHVVYVDSGSEDDSLEMAEQLGVETLLLDTAEGFTAARARNAGFRRLLEIAPEVELIQFVDGDCEVVEGWIPAATQFLQTHPQVAVACGRRREIDPDCNAYHRLAEMEWDTLPGEAHSCGGDALIKRQAFEQAGGYRNSLIAGEEPELCTRLRKDGWTIWRLDEEMTLHDVRMSRFGQWWKRAVRAGHAYAEVAVLHGSLTERHRWRKLLSIYFWALLPVFALSLFPLAGTSPLVVTGFAYAIQWARIARYRMRQHGDPLADAFLYAASCIVANWPTAIGSLKYIGNRLRGSRSQLIEYSQHTAGLHAHQTADKHT</sequence>
<keyword evidence="1" id="KW-0472">Membrane</keyword>
<evidence type="ECO:0000259" key="2">
    <source>
        <dbReference type="Pfam" id="PF00535"/>
    </source>
</evidence>
<reference evidence="3" key="1">
    <citation type="submission" date="2022-06" db="EMBL/GenBank/DDBJ databases">
        <title>Aeoliella straminimaris, a novel planctomycete from sediments.</title>
        <authorList>
            <person name="Vitorino I.R."/>
            <person name="Lage O.M."/>
        </authorList>
    </citation>
    <scope>NUCLEOTIDE SEQUENCE</scope>
    <source>
        <strain evidence="3">ICT_H6.2</strain>
    </source>
</reference>
<keyword evidence="1" id="KW-0812">Transmembrane</keyword>
<dbReference type="InterPro" id="IPR001173">
    <property type="entry name" value="Glyco_trans_2-like"/>
</dbReference>
<proteinExistence type="predicted"/>
<dbReference type="EC" id="2.4.-.-" evidence="3"/>